<evidence type="ECO:0000259" key="2">
    <source>
        <dbReference type="Pfam" id="PF04235"/>
    </source>
</evidence>
<evidence type="ECO:0000313" key="3">
    <source>
        <dbReference type="EMBL" id="MDT0582505.1"/>
    </source>
</evidence>
<organism evidence="3 4">
    <name type="scientific">Brumicola blandensis</name>
    <dbReference type="NCBI Taxonomy" id="3075611"/>
    <lineage>
        <taxon>Bacteria</taxon>
        <taxon>Pseudomonadati</taxon>
        <taxon>Pseudomonadota</taxon>
        <taxon>Gammaproteobacteria</taxon>
        <taxon>Alteromonadales</taxon>
        <taxon>Alteromonadaceae</taxon>
        <taxon>Brumicola</taxon>
    </lineage>
</organism>
<accession>A0AAW8R338</accession>
<keyword evidence="4" id="KW-1185">Reference proteome</keyword>
<feature type="domain" description="DUF418" evidence="2">
    <location>
        <begin position="233"/>
        <end position="393"/>
    </location>
</feature>
<name>A0AAW8R338_9ALTE</name>
<feature type="transmembrane region" description="Helical" evidence="1">
    <location>
        <begin position="89"/>
        <end position="108"/>
    </location>
</feature>
<reference evidence="3 4" key="1">
    <citation type="submission" date="2023-09" db="EMBL/GenBank/DDBJ databases">
        <authorList>
            <person name="Rey-Velasco X."/>
        </authorList>
    </citation>
    <scope>NUCLEOTIDE SEQUENCE [LARGE SCALE GENOMIC DNA]</scope>
    <source>
        <strain evidence="3 4">W409</strain>
    </source>
</reference>
<keyword evidence="1" id="KW-0812">Transmembrane</keyword>
<dbReference type="PANTHER" id="PTHR30590:SF2">
    <property type="entry name" value="INNER MEMBRANE PROTEIN"/>
    <property type="match status" value="1"/>
</dbReference>
<evidence type="ECO:0000313" key="4">
    <source>
        <dbReference type="Proteomes" id="UP001249020"/>
    </source>
</evidence>
<dbReference type="RefSeq" id="WP_311361264.1">
    <property type="nucleotide sequence ID" value="NZ_JAVRIE010000002.1"/>
</dbReference>
<feature type="transmembrane region" description="Helical" evidence="1">
    <location>
        <begin position="357"/>
        <end position="376"/>
    </location>
</feature>
<feature type="transmembrane region" description="Helical" evidence="1">
    <location>
        <begin position="129"/>
        <end position="150"/>
    </location>
</feature>
<feature type="transmembrane region" description="Helical" evidence="1">
    <location>
        <begin position="245"/>
        <end position="267"/>
    </location>
</feature>
<dbReference type="Pfam" id="PF04235">
    <property type="entry name" value="DUF418"/>
    <property type="match status" value="1"/>
</dbReference>
<dbReference type="AlphaFoldDB" id="A0AAW8R338"/>
<gene>
    <name evidence="3" type="ORF">RM544_08130</name>
</gene>
<feature type="transmembrane region" description="Helical" evidence="1">
    <location>
        <begin position="211"/>
        <end position="233"/>
    </location>
</feature>
<feature type="transmembrane region" description="Helical" evidence="1">
    <location>
        <begin position="327"/>
        <end position="345"/>
    </location>
</feature>
<dbReference type="Proteomes" id="UP001249020">
    <property type="component" value="Unassembled WGS sequence"/>
</dbReference>
<protein>
    <submittedName>
        <fullName evidence="3">DUF418 domain-containing protein</fullName>
    </submittedName>
</protein>
<proteinExistence type="predicted"/>
<dbReference type="InterPro" id="IPR007349">
    <property type="entry name" value="DUF418"/>
</dbReference>
<keyword evidence="1" id="KW-1133">Transmembrane helix</keyword>
<dbReference type="PANTHER" id="PTHR30590">
    <property type="entry name" value="INNER MEMBRANE PROTEIN"/>
    <property type="match status" value="1"/>
</dbReference>
<keyword evidence="1" id="KW-0472">Membrane</keyword>
<dbReference type="EMBL" id="JAVRIE010000002">
    <property type="protein sequence ID" value="MDT0582505.1"/>
    <property type="molecule type" value="Genomic_DNA"/>
</dbReference>
<dbReference type="InterPro" id="IPR052529">
    <property type="entry name" value="Bact_Transport_Assoc"/>
</dbReference>
<sequence>MRYDSLDILRGLALLGLPLLNIASFAMPFAAYLNPYAYDGDQALNHIVFSILQVTANQKFYGIFSILFGASIVLLATKYNDDESPAWFMVRRLVWLFVFGALHMYFLWEGDILTTYAVIGILIFWLRNYYILTLSIIWILLISLSCWLGYQPDAHFIDFSDPQYASVQYFYLPSQEQIATFLEGVRGGYLSVMSETSWKETSETFTAGDDILVAFAMAGLFKICSLMLLGMILFKTGVLQIQKSLKFYIVMATVGITLGYSLSIYALSYLYSSSFAASDFFFQGDMLLLISSYATTLGYIGLIGMLIKLQFCQKAFTLLSYAGRLAFTNYIMQSAICALIFYGYAGGLVGYMNRFELVLYAISIGALQLAFSAWWIKRFYQGPLEWLWRSLCTCKFQAFKRT</sequence>
<feature type="transmembrane region" description="Helical" evidence="1">
    <location>
        <begin position="287"/>
        <end position="307"/>
    </location>
</feature>
<evidence type="ECO:0000256" key="1">
    <source>
        <dbReference type="SAM" id="Phobius"/>
    </source>
</evidence>
<feature type="transmembrane region" description="Helical" evidence="1">
    <location>
        <begin position="12"/>
        <end position="33"/>
    </location>
</feature>
<comment type="caution">
    <text evidence="3">The sequence shown here is derived from an EMBL/GenBank/DDBJ whole genome shotgun (WGS) entry which is preliminary data.</text>
</comment>
<feature type="transmembrane region" description="Helical" evidence="1">
    <location>
        <begin position="60"/>
        <end position="77"/>
    </location>
</feature>